<accession>A0AAP0GE64</accession>
<sequence>MPILIRSFILGIESAVHGDQRRMSSGEIRKVSRQDIQLVQNLIERCLQLYMNQKEVVDTLLYQAKIEPGFTELVWQKLEEENRDFFKAYHVRLMLKNQILVFNKLLEKQVELMNKVCSSGVGSGPISHGSGSSTLNRNPRCYLSENASTSRPDGLLSNGGSSSATINDGPAVNQNVQLGNGSSTFGGRLDVPTSLLSSKNSLMGRDHMMNGSSIKTEPSYTTNSEFAFSGSSFLETHPTLGDPLGTSFSGTELTAQALNEPLQDIDSSPYGFLSQIPRNFSFSDLTDGFAQSAGILENYSRSPYLAAEANNFTESPGVDCNEEERRLDTISEGVSYDEFGSD</sequence>
<feature type="compositionally biased region" description="Polar residues" evidence="1">
    <location>
        <begin position="158"/>
        <end position="172"/>
    </location>
</feature>
<dbReference type="AlphaFoldDB" id="A0AAP0GE64"/>
<keyword evidence="3" id="KW-1185">Reference proteome</keyword>
<organism evidence="2 3">
    <name type="scientific">Platanthera zijinensis</name>
    <dbReference type="NCBI Taxonomy" id="2320716"/>
    <lineage>
        <taxon>Eukaryota</taxon>
        <taxon>Viridiplantae</taxon>
        <taxon>Streptophyta</taxon>
        <taxon>Embryophyta</taxon>
        <taxon>Tracheophyta</taxon>
        <taxon>Spermatophyta</taxon>
        <taxon>Magnoliopsida</taxon>
        <taxon>Liliopsida</taxon>
        <taxon>Asparagales</taxon>
        <taxon>Orchidaceae</taxon>
        <taxon>Orchidoideae</taxon>
        <taxon>Orchideae</taxon>
        <taxon>Orchidinae</taxon>
        <taxon>Platanthera</taxon>
    </lineage>
</organism>
<dbReference type="EMBL" id="JBBWWQ010000002">
    <property type="protein sequence ID" value="KAK8954473.1"/>
    <property type="molecule type" value="Genomic_DNA"/>
</dbReference>
<dbReference type="PANTHER" id="PTHR31871">
    <property type="entry name" value="OS02G0137100 PROTEIN"/>
    <property type="match status" value="1"/>
</dbReference>
<dbReference type="InterPro" id="IPR006476">
    <property type="entry name" value="CHP01589_pln"/>
</dbReference>
<gene>
    <name evidence="2" type="ORF">KSP39_PZI002186</name>
</gene>
<dbReference type="PANTHER" id="PTHR31871:SF1">
    <property type="entry name" value="HISTIDINE-TRNA LIGASE"/>
    <property type="match status" value="1"/>
</dbReference>
<evidence type="ECO:0000313" key="3">
    <source>
        <dbReference type="Proteomes" id="UP001418222"/>
    </source>
</evidence>
<name>A0AAP0GE64_9ASPA</name>
<dbReference type="Pfam" id="PF09713">
    <property type="entry name" value="A_thal_3526"/>
    <property type="match status" value="1"/>
</dbReference>
<comment type="caution">
    <text evidence="2">The sequence shown here is derived from an EMBL/GenBank/DDBJ whole genome shotgun (WGS) entry which is preliminary data.</text>
</comment>
<feature type="compositionally biased region" description="Low complexity" evidence="1">
    <location>
        <begin position="122"/>
        <end position="133"/>
    </location>
</feature>
<proteinExistence type="predicted"/>
<feature type="region of interest" description="Disordered" evidence="1">
    <location>
        <begin position="122"/>
        <end position="172"/>
    </location>
</feature>
<reference evidence="2 3" key="1">
    <citation type="journal article" date="2022" name="Nat. Plants">
        <title>Genomes of leafy and leafless Platanthera orchids illuminate the evolution of mycoheterotrophy.</title>
        <authorList>
            <person name="Li M.H."/>
            <person name="Liu K.W."/>
            <person name="Li Z."/>
            <person name="Lu H.C."/>
            <person name="Ye Q.L."/>
            <person name="Zhang D."/>
            <person name="Wang J.Y."/>
            <person name="Li Y.F."/>
            <person name="Zhong Z.M."/>
            <person name="Liu X."/>
            <person name="Yu X."/>
            <person name="Liu D.K."/>
            <person name="Tu X.D."/>
            <person name="Liu B."/>
            <person name="Hao Y."/>
            <person name="Liao X.Y."/>
            <person name="Jiang Y.T."/>
            <person name="Sun W.H."/>
            <person name="Chen J."/>
            <person name="Chen Y.Q."/>
            <person name="Ai Y."/>
            <person name="Zhai J.W."/>
            <person name="Wu S.S."/>
            <person name="Zhou Z."/>
            <person name="Hsiao Y.Y."/>
            <person name="Wu W.L."/>
            <person name="Chen Y.Y."/>
            <person name="Lin Y.F."/>
            <person name="Hsu J.L."/>
            <person name="Li C.Y."/>
            <person name="Wang Z.W."/>
            <person name="Zhao X."/>
            <person name="Zhong W.Y."/>
            <person name="Ma X.K."/>
            <person name="Ma L."/>
            <person name="Huang J."/>
            <person name="Chen G.Z."/>
            <person name="Huang M.Z."/>
            <person name="Huang L."/>
            <person name="Peng D.H."/>
            <person name="Luo Y.B."/>
            <person name="Zou S.Q."/>
            <person name="Chen S.P."/>
            <person name="Lan S."/>
            <person name="Tsai W.C."/>
            <person name="Van de Peer Y."/>
            <person name="Liu Z.J."/>
        </authorList>
    </citation>
    <scope>NUCLEOTIDE SEQUENCE [LARGE SCALE GENOMIC DNA]</scope>
    <source>
        <strain evidence="2">Lor287</strain>
    </source>
</reference>
<protein>
    <submittedName>
        <fullName evidence="2">Uncharacterized protein</fullName>
    </submittedName>
</protein>
<dbReference type="NCBIfam" id="TIGR01589">
    <property type="entry name" value="A_thal_3526"/>
    <property type="match status" value="1"/>
</dbReference>
<evidence type="ECO:0000313" key="2">
    <source>
        <dbReference type="EMBL" id="KAK8954473.1"/>
    </source>
</evidence>
<evidence type="ECO:0000256" key="1">
    <source>
        <dbReference type="SAM" id="MobiDB-lite"/>
    </source>
</evidence>
<dbReference type="Proteomes" id="UP001418222">
    <property type="component" value="Unassembled WGS sequence"/>
</dbReference>